<reference evidence="2 3" key="1">
    <citation type="submission" date="2014-09" db="EMBL/GenBank/DDBJ databases">
        <authorList>
            <person name="Grob C."/>
            <person name="Taubert M."/>
            <person name="Howat A.M."/>
            <person name="Burns O.J."/>
            <person name="Dixon J.L."/>
            <person name="Chen Y."/>
            <person name="Murrell J.C."/>
        </authorList>
    </citation>
    <scope>NUCLEOTIDE SEQUENCE [LARGE SCALE GENOMIC DNA]</scope>
    <source>
        <strain evidence="2">L4</strain>
    </source>
</reference>
<protein>
    <submittedName>
        <fullName evidence="2">Uncharacterized protein</fullName>
    </submittedName>
</protein>
<organism evidence="2 3">
    <name type="scientific">Methylophaga thiooxydans</name>
    <dbReference type="NCBI Taxonomy" id="392484"/>
    <lineage>
        <taxon>Bacteria</taxon>
        <taxon>Pseudomonadati</taxon>
        <taxon>Pseudomonadota</taxon>
        <taxon>Gammaproteobacteria</taxon>
        <taxon>Thiotrichales</taxon>
        <taxon>Piscirickettsiaceae</taxon>
        <taxon>Methylophaga</taxon>
    </lineage>
</organism>
<dbReference type="STRING" id="392484.LP43_1419"/>
<accession>A0A0A0BIH6</accession>
<keyword evidence="1" id="KW-0812">Transmembrane</keyword>
<keyword evidence="1" id="KW-1133">Transmembrane helix</keyword>
<dbReference type="EMBL" id="JRQD01000003">
    <property type="protein sequence ID" value="KGM06924.1"/>
    <property type="molecule type" value="Genomic_DNA"/>
</dbReference>
<dbReference type="Proteomes" id="UP000029999">
    <property type="component" value="Unassembled WGS sequence"/>
</dbReference>
<evidence type="ECO:0000313" key="3">
    <source>
        <dbReference type="Proteomes" id="UP000029999"/>
    </source>
</evidence>
<sequence length="96" mass="10968">MNNNLKKRIHSMYLRDCFMAWSDIILIWLAIGFVLISILNIVDDPVVRTVLIVSSALLVLFNTASVGSMTKHYAEDKDFIYGLDIKHLDENRAAKK</sequence>
<dbReference type="AlphaFoldDB" id="A0A0A0BIH6"/>
<feature type="transmembrane region" description="Helical" evidence="1">
    <location>
        <begin position="20"/>
        <end position="39"/>
    </location>
</feature>
<gene>
    <name evidence="2" type="ORF">LP43_1419</name>
</gene>
<comment type="caution">
    <text evidence="2">The sequence shown here is derived from an EMBL/GenBank/DDBJ whole genome shotgun (WGS) entry which is preliminary data.</text>
</comment>
<evidence type="ECO:0000313" key="2">
    <source>
        <dbReference type="EMBL" id="KGM06924.1"/>
    </source>
</evidence>
<dbReference type="RefSeq" id="WP_036313632.1">
    <property type="nucleotide sequence ID" value="NZ_JADFAB010000037.1"/>
</dbReference>
<proteinExistence type="predicted"/>
<evidence type="ECO:0000256" key="1">
    <source>
        <dbReference type="SAM" id="Phobius"/>
    </source>
</evidence>
<feature type="transmembrane region" description="Helical" evidence="1">
    <location>
        <begin position="45"/>
        <end position="64"/>
    </location>
</feature>
<keyword evidence="1" id="KW-0472">Membrane</keyword>
<name>A0A0A0BIH6_9GAMM</name>